<comment type="similarity">
    <text evidence="2">Belongs to the binding-protein-dependent transport system permease family. HisMQ subfamily.</text>
</comment>
<keyword evidence="4" id="KW-1003">Cell membrane</keyword>
<dbReference type="GO" id="GO:0006865">
    <property type="term" value="P:amino acid transport"/>
    <property type="evidence" value="ECO:0007669"/>
    <property type="project" value="UniProtKB-KW"/>
</dbReference>
<evidence type="ECO:0000256" key="3">
    <source>
        <dbReference type="ARBA" id="ARBA00022448"/>
    </source>
</evidence>
<dbReference type="Pfam" id="PF00528">
    <property type="entry name" value="BPD_transp_1"/>
    <property type="match status" value="1"/>
</dbReference>
<sequence>MLEILQDYWKALLWSDGYHITGLAMTLWILILSVSLGGLFALVLAVGRNSKHFFIKWPIWLFTYVFRGTPLYVQLLIIYTGIYTLSFVNQHQSLNDFFQSGLNCTILAFALNTCAYTTEVFAGAIRNVPNGEIEAATALGFNRCQLYRYIILPRAFRIALPAYSNEVIFMLHSTALAFTVTVQDVMKIARDIYAETYQPFHAFGIAAVIYLCVSFVLIFGFRQLEKHYLFYIHVGGSKTC</sequence>
<dbReference type="InterPro" id="IPR051322">
    <property type="entry name" value="AA_ABC_Transporter_Permease"/>
</dbReference>
<evidence type="ECO:0000256" key="11">
    <source>
        <dbReference type="ARBA" id="ARBA00046835"/>
    </source>
</evidence>
<dbReference type="PROSITE" id="PS50928">
    <property type="entry name" value="ABC_TM1"/>
    <property type="match status" value="1"/>
</dbReference>
<dbReference type="EMBL" id="NASK01000094">
    <property type="protein sequence ID" value="OTQ49595.1"/>
    <property type="molecule type" value="Genomic_DNA"/>
</dbReference>
<evidence type="ECO:0000256" key="1">
    <source>
        <dbReference type="ARBA" id="ARBA00004429"/>
    </source>
</evidence>
<keyword evidence="9 12" id="KW-0472">Membrane</keyword>
<dbReference type="OrthoDB" id="4404959at2"/>
<organism evidence="14 15">
    <name type="scientific">Gilliamella apis</name>
    <dbReference type="NCBI Taxonomy" id="1970738"/>
    <lineage>
        <taxon>Bacteria</taxon>
        <taxon>Pseudomonadati</taxon>
        <taxon>Pseudomonadota</taxon>
        <taxon>Gammaproteobacteria</taxon>
        <taxon>Orbales</taxon>
        <taxon>Orbaceae</taxon>
        <taxon>Gilliamella</taxon>
    </lineage>
</organism>
<comment type="subunit">
    <text evidence="11">The HisPMQJ complex is composed of two ATP-binding proteins (HisP), two transmembrane proteins (HisM and HisQ) and a solute-binding protein (HisJ). The HisPMQ-ArgT complex is composed of two ATP-binding proteins (HisP), two transmembrane proteins (HisM and HisQ) and a solute-binding protein (ArgT).</text>
</comment>
<dbReference type="InterPro" id="IPR000515">
    <property type="entry name" value="MetI-like"/>
</dbReference>
<keyword evidence="5" id="KW-0997">Cell inner membrane</keyword>
<keyword evidence="8 12" id="KW-1133">Transmembrane helix</keyword>
<evidence type="ECO:0000256" key="8">
    <source>
        <dbReference type="ARBA" id="ARBA00022989"/>
    </source>
</evidence>
<dbReference type="GO" id="GO:0043190">
    <property type="term" value="C:ATP-binding cassette (ABC) transporter complex"/>
    <property type="evidence" value="ECO:0007669"/>
    <property type="project" value="InterPro"/>
</dbReference>
<evidence type="ECO:0000313" key="14">
    <source>
        <dbReference type="EMBL" id="OTQ49595.1"/>
    </source>
</evidence>
<dbReference type="PANTHER" id="PTHR30450">
    <property type="entry name" value="ABC TRANSPORTER PERMEASE"/>
    <property type="match status" value="1"/>
</dbReference>
<dbReference type="Gene3D" id="1.10.3720.10">
    <property type="entry name" value="MetI-like"/>
    <property type="match status" value="1"/>
</dbReference>
<name>A0A242P5Z6_9GAMM</name>
<dbReference type="NCBIfam" id="TIGR01726">
    <property type="entry name" value="HEQRo_perm_3TM"/>
    <property type="match status" value="1"/>
</dbReference>
<protein>
    <recommendedName>
        <fullName evidence="10">Histidine/lysine/arginine/ornithine transport system permease protein HisM</fullName>
    </recommendedName>
</protein>
<dbReference type="InterPro" id="IPR010065">
    <property type="entry name" value="AA_ABC_transptr_permease_3TM"/>
</dbReference>
<reference evidence="14 15" key="1">
    <citation type="submission" date="2017-03" db="EMBL/GenBank/DDBJ databases">
        <title>Comparative genomics of honeybee gut symbionts reveal geographically distinct and subgroup specific antibiotic resistance.</title>
        <authorList>
            <person name="Ludvigsen J."/>
            <person name="Porcellato D."/>
            <person name="Labee-Lund T.M."/>
            <person name="Amdam G.V."/>
            <person name="Rudi K."/>
        </authorList>
    </citation>
    <scope>NUCLEOTIDE SEQUENCE [LARGE SCALE GENOMIC DNA]</scope>
    <source>
        <strain evidence="14 15">A-4-12</strain>
    </source>
</reference>
<keyword evidence="7" id="KW-0029">Amino-acid transport</keyword>
<accession>A0A242P5Z6</accession>
<gene>
    <name evidence="14" type="ORF">B6D06_06280</name>
</gene>
<comment type="caution">
    <text evidence="14">The sequence shown here is derived from an EMBL/GenBank/DDBJ whole genome shotgun (WGS) entry which is preliminary data.</text>
</comment>
<dbReference type="CDD" id="cd06261">
    <property type="entry name" value="TM_PBP2"/>
    <property type="match status" value="1"/>
</dbReference>
<dbReference type="FunFam" id="1.10.3720.10:FF:000012">
    <property type="entry name" value="Histidine ABC transporter permease HisM"/>
    <property type="match status" value="1"/>
</dbReference>
<feature type="domain" description="ABC transmembrane type-1" evidence="13">
    <location>
        <begin position="23"/>
        <end position="221"/>
    </location>
</feature>
<dbReference type="InterPro" id="IPR035906">
    <property type="entry name" value="MetI-like_sf"/>
</dbReference>
<evidence type="ECO:0000256" key="4">
    <source>
        <dbReference type="ARBA" id="ARBA00022475"/>
    </source>
</evidence>
<evidence type="ECO:0000256" key="7">
    <source>
        <dbReference type="ARBA" id="ARBA00022970"/>
    </source>
</evidence>
<keyword evidence="6 12" id="KW-0812">Transmembrane</keyword>
<dbReference type="NCBIfam" id="NF011651">
    <property type="entry name" value="PRK15069.1"/>
    <property type="match status" value="1"/>
</dbReference>
<evidence type="ECO:0000256" key="12">
    <source>
        <dbReference type="RuleBase" id="RU363032"/>
    </source>
</evidence>
<feature type="transmembrane region" description="Helical" evidence="12">
    <location>
        <begin position="20"/>
        <end position="47"/>
    </location>
</feature>
<feature type="transmembrane region" description="Helical" evidence="12">
    <location>
        <begin position="59"/>
        <end position="85"/>
    </location>
</feature>
<comment type="subcellular location">
    <subcellularLocation>
        <location evidence="1">Cell inner membrane</location>
        <topology evidence="1">Multi-pass membrane protein</topology>
    </subcellularLocation>
    <subcellularLocation>
        <location evidence="12">Cell membrane</location>
        <topology evidence="12">Multi-pass membrane protein</topology>
    </subcellularLocation>
</comment>
<evidence type="ECO:0000313" key="15">
    <source>
        <dbReference type="Proteomes" id="UP000194968"/>
    </source>
</evidence>
<dbReference type="PANTHER" id="PTHR30450:SF5">
    <property type="entry name" value="HISTIDINE TRANSPORT SYSTEM PERMEASE PROTEIN HISM"/>
    <property type="match status" value="1"/>
</dbReference>
<evidence type="ECO:0000256" key="6">
    <source>
        <dbReference type="ARBA" id="ARBA00022692"/>
    </source>
</evidence>
<dbReference type="Proteomes" id="UP000194968">
    <property type="component" value="Unassembled WGS sequence"/>
</dbReference>
<dbReference type="AlphaFoldDB" id="A0A242P5Z6"/>
<dbReference type="RefSeq" id="WP_065651879.1">
    <property type="nucleotide sequence ID" value="NZ_NASD01000012.1"/>
</dbReference>
<feature type="transmembrane region" description="Helical" evidence="12">
    <location>
        <begin position="158"/>
        <end position="180"/>
    </location>
</feature>
<feature type="transmembrane region" description="Helical" evidence="12">
    <location>
        <begin position="97"/>
        <end position="116"/>
    </location>
</feature>
<dbReference type="SUPFAM" id="SSF161098">
    <property type="entry name" value="MetI-like"/>
    <property type="match status" value="1"/>
</dbReference>
<accession>A0A242NUH8</accession>
<evidence type="ECO:0000256" key="9">
    <source>
        <dbReference type="ARBA" id="ARBA00023136"/>
    </source>
</evidence>
<evidence type="ECO:0000256" key="10">
    <source>
        <dbReference type="ARBA" id="ARBA00039779"/>
    </source>
</evidence>
<evidence type="ECO:0000259" key="13">
    <source>
        <dbReference type="PROSITE" id="PS50928"/>
    </source>
</evidence>
<keyword evidence="3 12" id="KW-0813">Transport</keyword>
<evidence type="ECO:0000256" key="5">
    <source>
        <dbReference type="ARBA" id="ARBA00022519"/>
    </source>
</evidence>
<dbReference type="GO" id="GO:0022857">
    <property type="term" value="F:transmembrane transporter activity"/>
    <property type="evidence" value="ECO:0007669"/>
    <property type="project" value="InterPro"/>
</dbReference>
<evidence type="ECO:0000256" key="2">
    <source>
        <dbReference type="ARBA" id="ARBA00010072"/>
    </source>
</evidence>
<feature type="transmembrane region" description="Helical" evidence="12">
    <location>
        <begin position="200"/>
        <end position="221"/>
    </location>
</feature>
<proteinExistence type="inferred from homology"/>